<evidence type="ECO:0000313" key="2">
    <source>
        <dbReference type="Proteomes" id="UP001501083"/>
    </source>
</evidence>
<protein>
    <submittedName>
        <fullName evidence="1">Uncharacterized protein</fullName>
    </submittedName>
</protein>
<keyword evidence="2" id="KW-1185">Reference proteome</keyword>
<sequence length="216" mass="22977">MCPPKPGTVGCEKGVWALNRSGFAVIAVLDKPATYRICVNRGSKGPVLVAVDQAVISPQGHRPAIYPPPTAEQVFNSACALVTGKTIHVQAVDTLSNPQAASGDYQRMDAVNPLSNLHAFHLQMVAGPDKDNSALLASTQETRLHRVCIGPLTPPDSLAEGRRHIYTDKGFVFATNNALRGFPFSNSTCVDLDAKQVILFGPIPVPNDSASGFVAY</sequence>
<dbReference type="EMBL" id="BAABKY010000005">
    <property type="protein sequence ID" value="GAA5081824.1"/>
    <property type="molecule type" value="Genomic_DNA"/>
</dbReference>
<dbReference type="Proteomes" id="UP001501083">
    <property type="component" value="Unassembled WGS sequence"/>
</dbReference>
<accession>A0ABP9LSG6</accession>
<proteinExistence type="predicted"/>
<reference evidence="2" key="1">
    <citation type="journal article" date="2019" name="Int. J. Syst. Evol. Microbiol.">
        <title>The Global Catalogue of Microorganisms (GCM) 10K type strain sequencing project: providing services to taxonomists for standard genome sequencing and annotation.</title>
        <authorList>
            <consortium name="The Broad Institute Genomics Platform"/>
            <consortium name="The Broad Institute Genome Sequencing Center for Infectious Disease"/>
            <person name="Wu L."/>
            <person name="Ma J."/>
        </authorList>
    </citation>
    <scope>NUCLEOTIDE SEQUENCE [LARGE SCALE GENOMIC DNA]</scope>
    <source>
        <strain evidence="2">JCM 19212</strain>
    </source>
</reference>
<evidence type="ECO:0000313" key="1">
    <source>
        <dbReference type="EMBL" id="GAA5081824.1"/>
    </source>
</evidence>
<organism evidence="1 2">
    <name type="scientific">Lysobacter panacisoli</name>
    <dbReference type="NCBI Taxonomy" id="1255263"/>
    <lineage>
        <taxon>Bacteria</taxon>
        <taxon>Pseudomonadati</taxon>
        <taxon>Pseudomonadota</taxon>
        <taxon>Gammaproteobacteria</taxon>
        <taxon>Lysobacterales</taxon>
        <taxon>Lysobacteraceae</taxon>
        <taxon>Lysobacter</taxon>
    </lineage>
</organism>
<name>A0ABP9LSG6_9GAMM</name>
<gene>
    <name evidence="1" type="ORF">GCM10025759_32570</name>
</gene>
<comment type="caution">
    <text evidence="1">The sequence shown here is derived from an EMBL/GenBank/DDBJ whole genome shotgun (WGS) entry which is preliminary data.</text>
</comment>